<evidence type="ECO:0000259" key="1">
    <source>
        <dbReference type="Pfam" id="PF01425"/>
    </source>
</evidence>
<accession>A0A5C4M1F5</accession>
<dbReference type="InterPro" id="IPR000120">
    <property type="entry name" value="Amidase"/>
</dbReference>
<evidence type="ECO:0000313" key="2">
    <source>
        <dbReference type="EMBL" id="TNC24376.1"/>
    </source>
</evidence>
<gene>
    <name evidence="2" type="ORF">FG385_18310</name>
</gene>
<dbReference type="PANTHER" id="PTHR11895:SF176">
    <property type="entry name" value="AMIDASE AMID-RELATED"/>
    <property type="match status" value="1"/>
</dbReference>
<sequence length="374" mass="38587">MTGAFVETYPGLAVKDLIDVAGQTVRNGTPGLGHRVAAKDATVVARLRAAGYVVTGRTTVPELAWSVRTPGCGNPYDPARDAGGSSGGSAVAVATGAAPVALGTDTGGSIRIPAALCGVVGLRPTHGSVPMDGITPIAPSMDTVGPITRTPRECLAIHGLLTGQTAEIRPVPGLRLGWPRGLWGDRIDAQVLGLVEKAAGTLRAAGAGIVDVELPLSQRHARGTGYTIMLFESARQWWAEYLRHPDGLSGRAIGQLRAGSEVSTSDYERALELSGKIRDEVDATLETVDALLLPTVPVTAARQDEDTVEVGGRTEQIETAYYRLTALAAVSGHPALTVPAGLTAAGLPAGAQLIARRGQEALLCSLGEALHQTG</sequence>
<organism evidence="2 3">
    <name type="scientific">Amycolatopsis alkalitolerans</name>
    <dbReference type="NCBI Taxonomy" id="2547244"/>
    <lineage>
        <taxon>Bacteria</taxon>
        <taxon>Bacillati</taxon>
        <taxon>Actinomycetota</taxon>
        <taxon>Actinomycetes</taxon>
        <taxon>Pseudonocardiales</taxon>
        <taxon>Pseudonocardiaceae</taxon>
        <taxon>Amycolatopsis</taxon>
    </lineage>
</organism>
<keyword evidence="3" id="KW-1185">Reference proteome</keyword>
<dbReference type="PROSITE" id="PS00571">
    <property type="entry name" value="AMIDASES"/>
    <property type="match status" value="1"/>
</dbReference>
<dbReference type="GO" id="GO:0003824">
    <property type="term" value="F:catalytic activity"/>
    <property type="evidence" value="ECO:0007669"/>
    <property type="project" value="InterPro"/>
</dbReference>
<proteinExistence type="predicted"/>
<feature type="domain" description="Amidase" evidence="1">
    <location>
        <begin position="13"/>
        <end position="364"/>
    </location>
</feature>
<dbReference type="InterPro" id="IPR036928">
    <property type="entry name" value="AS_sf"/>
</dbReference>
<dbReference type="EMBL" id="VDFW01000015">
    <property type="protein sequence ID" value="TNC24376.1"/>
    <property type="molecule type" value="Genomic_DNA"/>
</dbReference>
<evidence type="ECO:0000313" key="3">
    <source>
        <dbReference type="Proteomes" id="UP000305546"/>
    </source>
</evidence>
<dbReference type="InterPro" id="IPR020556">
    <property type="entry name" value="Amidase_CS"/>
</dbReference>
<dbReference type="AlphaFoldDB" id="A0A5C4M1F5"/>
<dbReference type="RefSeq" id="WP_139097975.1">
    <property type="nucleotide sequence ID" value="NZ_VDFW01000015.1"/>
</dbReference>
<protein>
    <submittedName>
        <fullName evidence="2">Amidase</fullName>
    </submittedName>
</protein>
<dbReference type="SUPFAM" id="SSF75304">
    <property type="entry name" value="Amidase signature (AS) enzymes"/>
    <property type="match status" value="1"/>
</dbReference>
<dbReference type="Pfam" id="PF01425">
    <property type="entry name" value="Amidase"/>
    <property type="match status" value="1"/>
</dbReference>
<dbReference type="Proteomes" id="UP000305546">
    <property type="component" value="Unassembled WGS sequence"/>
</dbReference>
<dbReference type="PANTHER" id="PTHR11895">
    <property type="entry name" value="TRANSAMIDASE"/>
    <property type="match status" value="1"/>
</dbReference>
<dbReference type="Gene3D" id="3.90.1300.10">
    <property type="entry name" value="Amidase signature (AS) domain"/>
    <property type="match status" value="1"/>
</dbReference>
<dbReference type="InterPro" id="IPR023631">
    <property type="entry name" value="Amidase_dom"/>
</dbReference>
<comment type="caution">
    <text evidence="2">The sequence shown here is derived from an EMBL/GenBank/DDBJ whole genome shotgun (WGS) entry which is preliminary data.</text>
</comment>
<reference evidence="2 3" key="1">
    <citation type="submission" date="2019-06" db="EMBL/GenBank/DDBJ databases">
        <title>Amycolatopsis alkalitolerans sp. nov., isolated from Gastrodia elata Blume.</title>
        <authorList>
            <person name="Narsing Rao M.P."/>
            <person name="Li W.J."/>
        </authorList>
    </citation>
    <scope>NUCLEOTIDE SEQUENCE [LARGE SCALE GENOMIC DNA]</scope>
    <source>
        <strain evidence="2 3">SYSUP0005</strain>
    </source>
</reference>
<name>A0A5C4M1F5_9PSEU</name>
<dbReference type="OrthoDB" id="182039at2"/>